<dbReference type="GO" id="GO:0005975">
    <property type="term" value="P:carbohydrate metabolic process"/>
    <property type="evidence" value="ECO:0007669"/>
    <property type="project" value="InterPro"/>
</dbReference>
<dbReference type="Pfam" id="PF00553">
    <property type="entry name" value="CBM_2"/>
    <property type="match status" value="1"/>
</dbReference>
<dbReference type="GO" id="GO:0004553">
    <property type="term" value="F:hydrolase activity, hydrolyzing O-glycosyl compounds"/>
    <property type="evidence" value="ECO:0007669"/>
    <property type="project" value="InterPro"/>
</dbReference>
<sequence>MPTAFGVLRAVGNGAFASIGTTSSASFTDSGLTASTTYRYQVRAKDAAGNVSQNSGTASVTTSAGGGGTGACKVGYSAQNWGGGNGFTATITITNTGTSTVNGWTLAFDYANGQRVTPPGWGATVAQSGSTVTATNLSWNGTLAPNASANIGFNATQQGTNPAPQAFTLNGSACTIG</sequence>
<dbReference type="Gene3D" id="2.60.40.290">
    <property type="match status" value="1"/>
</dbReference>
<name>A0A1H9GT90_9PSEU</name>
<keyword evidence="3" id="KW-1185">Reference proteome</keyword>
<dbReference type="Proteomes" id="UP000199503">
    <property type="component" value="Unassembled WGS sequence"/>
</dbReference>
<dbReference type="RefSeq" id="WP_245786017.1">
    <property type="nucleotide sequence ID" value="NZ_FOFV01000003.1"/>
</dbReference>
<protein>
    <submittedName>
        <fullName evidence="2">Cellulose binding domain-containing protein</fullName>
    </submittedName>
</protein>
<dbReference type="SUPFAM" id="SSF49384">
    <property type="entry name" value="Carbohydrate-binding domain"/>
    <property type="match status" value="1"/>
</dbReference>
<dbReference type="SUPFAM" id="SSF49265">
    <property type="entry name" value="Fibronectin type III"/>
    <property type="match status" value="1"/>
</dbReference>
<gene>
    <name evidence="2" type="ORF">SAMN04488000_103262</name>
</gene>
<dbReference type="STRING" id="65499.SAMN04488000_103262"/>
<organism evidence="2 3">
    <name type="scientific">Lentzea albida</name>
    <dbReference type="NCBI Taxonomy" id="65499"/>
    <lineage>
        <taxon>Bacteria</taxon>
        <taxon>Bacillati</taxon>
        <taxon>Actinomycetota</taxon>
        <taxon>Actinomycetes</taxon>
        <taxon>Pseudonocardiales</taxon>
        <taxon>Pseudonocardiaceae</taxon>
        <taxon>Lentzea</taxon>
    </lineage>
</organism>
<dbReference type="Gene3D" id="2.60.40.10">
    <property type="entry name" value="Immunoglobulins"/>
    <property type="match status" value="1"/>
</dbReference>
<dbReference type="InterPro" id="IPR036116">
    <property type="entry name" value="FN3_sf"/>
</dbReference>
<dbReference type="InterPro" id="IPR013783">
    <property type="entry name" value="Ig-like_fold"/>
</dbReference>
<dbReference type="PROSITE" id="PS51173">
    <property type="entry name" value="CBM2"/>
    <property type="match status" value="1"/>
</dbReference>
<evidence type="ECO:0000313" key="2">
    <source>
        <dbReference type="EMBL" id="SEQ53208.1"/>
    </source>
</evidence>
<feature type="domain" description="CBM2" evidence="1">
    <location>
        <begin position="65"/>
        <end position="177"/>
    </location>
</feature>
<dbReference type="AlphaFoldDB" id="A0A1H9GT90"/>
<dbReference type="EMBL" id="FOFV01000003">
    <property type="protein sequence ID" value="SEQ53208.1"/>
    <property type="molecule type" value="Genomic_DNA"/>
</dbReference>
<reference evidence="3" key="1">
    <citation type="submission" date="2016-10" db="EMBL/GenBank/DDBJ databases">
        <authorList>
            <person name="Varghese N."/>
            <person name="Submissions S."/>
        </authorList>
    </citation>
    <scope>NUCLEOTIDE SEQUENCE [LARGE SCALE GENOMIC DNA]</scope>
    <source>
        <strain evidence="3">DSM 44437</strain>
    </source>
</reference>
<dbReference type="SMART" id="SM00637">
    <property type="entry name" value="CBD_II"/>
    <property type="match status" value="1"/>
</dbReference>
<evidence type="ECO:0000259" key="1">
    <source>
        <dbReference type="PROSITE" id="PS51173"/>
    </source>
</evidence>
<dbReference type="InterPro" id="IPR008965">
    <property type="entry name" value="CBM2/CBM3_carb-bd_dom_sf"/>
</dbReference>
<dbReference type="InterPro" id="IPR001919">
    <property type="entry name" value="CBD2"/>
</dbReference>
<evidence type="ECO:0000313" key="3">
    <source>
        <dbReference type="Proteomes" id="UP000199503"/>
    </source>
</evidence>
<accession>A0A1H9GT90</accession>
<dbReference type="InterPro" id="IPR012291">
    <property type="entry name" value="CBM2_carb-bd_dom_sf"/>
</dbReference>
<dbReference type="GO" id="GO:0030247">
    <property type="term" value="F:polysaccharide binding"/>
    <property type="evidence" value="ECO:0007669"/>
    <property type="project" value="UniProtKB-UniRule"/>
</dbReference>
<proteinExistence type="predicted"/>